<name>A0A0H2XX39_BURO1</name>
<keyword evidence="1" id="KW-0472">Membrane</keyword>
<organism evidence="2">
    <name type="scientific">Burkholderia orbicola (strain AU 1054)</name>
    <dbReference type="NCBI Taxonomy" id="331271"/>
    <lineage>
        <taxon>Bacteria</taxon>
        <taxon>Pseudomonadati</taxon>
        <taxon>Pseudomonadota</taxon>
        <taxon>Betaproteobacteria</taxon>
        <taxon>Burkholderiales</taxon>
        <taxon>Burkholderiaceae</taxon>
        <taxon>Burkholderia</taxon>
        <taxon>Burkholderia cepacia complex</taxon>
        <taxon>Burkholderia orbicola</taxon>
    </lineage>
</organism>
<sequence length="84" mass="8987">MPSGSTIASTDSIKEPIMKLLGMVRLVLWSFFGVRNSKAHATDLANANFTLLPFVAILLALLVGAVIYGVVHLVVDPTVTMQGF</sequence>
<accession>A0A0H2XX39</accession>
<keyword evidence="1" id="KW-0812">Transmembrane</keyword>
<dbReference type="InterPro" id="IPR021344">
    <property type="entry name" value="DUF2970"/>
</dbReference>
<gene>
    <name evidence="2" type="ordered locus">Bcen_4691</name>
</gene>
<proteinExistence type="predicted"/>
<dbReference type="AlphaFoldDB" id="A0A0H2XX39"/>
<evidence type="ECO:0000313" key="2">
    <source>
        <dbReference type="EMBL" id="ABF79571.1"/>
    </source>
</evidence>
<evidence type="ECO:0008006" key="3">
    <source>
        <dbReference type="Google" id="ProtNLM"/>
    </source>
</evidence>
<dbReference type="HOGENOM" id="CLU_180692_3_0_4"/>
<feature type="transmembrane region" description="Helical" evidence="1">
    <location>
        <begin position="51"/>
        <end position="75"/>
    </location>
</feature>
<dbReference type="Pfam" id="PF11174">
    <property type="entry name" value="DUF2970"/>
    <property type="match status" value="1"/>
</dbReference>
<dbReference type="EMBL" id="CP000379">
    <property type="protein sequence ID" value="ABF79571.1"/>
    <property type="molecule type" value="Genomic_DNA"/>
</dbReference>
<reference evidence="2" key="1">
    <citation type="submission" date="2006-05" db="EMBL/GenBank/DDBJ databases">
        <title>Complete sequence of chromosome 2 of Burkholderia cenocepacia AU 1054.</title>
        <authorList>
            <consortium name="US DOE Joint Genome Institute"/>
            <person name="Copeland A."/>
            <person name="Lucas S."/>
            <person name="Lapidus A."/>
            <person name="Barry K."/>
            <person name="Detter J.C."/>
            <person name="Glavina del Rio T."/>
            <person name="Hammon N."/>
            <person name="Israni S."/>
            <person name="Dalin E."/>
            <person name="Tice H."/>
            <person name="Pitluck S."/>
            <person name="Chain P."/>
            <person name="Malfatti S."/>
            <person name="Shin M."/>
            <person name="Vergez L."/>
            <person name="Schmutz J."/>
            <person name="Larimer F."/>
            <person name="Land M."/>
            <person name="Hauser L."/>
            <person name="Kyrpides N."/>
            <person name="Lykidis A."/>
            <person name="LiPuma J.J."/>
            <person name="Konstantinidis K."/>
            <person name="Tiedje J.M."/>
            <person name="Richardson P."/>
        </authorList>
    </citation>
    <scope>NUCLEOTIDE SEQUENCE [LARGE SCALE GENOMIC DNA]</scope>
    <source>
        <strain evidence="2">AU 1054</strain>
    </source>
</reference>
<evidence type="ECO:0000256" key="1">
    <source>
        <dbReference type="SAM" id="Phobius"/>
    </source>
</evidence>
<protein>
    <recommendedName>
        <fullName evidence="3">Glycerol kinase</fullName>
    </recommendedName>
</protein>
<keyword evidence="1" id="KW-1133">Transmembrane helix</keyword>